<feature type="region of interest" description="Disordered" evidence="1">
    <location>
        <begin position="87"/>
        <end position="122"/>
    </location>
</feature>
<evidence type="ECO:0000313" key="3">
    <source>
        <dbReference type="Proteomes" id="UP000694407"/>
    </source>
</evidence>
<name>A0A8C5YTV3_MARMA</name>
<organism evidence="2 3">
    <name type="scientific">Marmota marmota marmota</name>
    <name type="common">Alpine marmot</name>
    <dbReference type="NCBI Taxonomy" id="9994"/>
    <lineage>
        <taxon>Eukaryota</taxon>
        <taxon>Metazoa</taxon>
        <taxon>Chordata</taxon>
        <taxon>Craniata</taxon>
        <taxon>Vertebrata</taxon>
        <taxon>Euteleostomi</taxon>
        <taxon>Mammalia</taxon>
        <taxon>Eutheria</taxon>
        <taxon>Euarchontoglires</taxon>
        <taxon>Glires</taxon>
        <taxon>Rodentia</taxon>
        <taxon>Sciuromorpha</taxon>
        <taxon>Sciuridae</taxon>
        <taxon>Xerinae</taxon>
        <taxon>Marmotini</taxon>
        <taxon>Marmota</taxon>
    </lineage>
</organism>
<reference evidence="2" key="2">
    <citation type="submission" date="2025-09" db="UniProtKB">
        <authorList>
            <consortium name="Ensembl"/>
        </authorList>
    </citation>
    <scope>IDENTIFICATION</scope>
</reference>
<reference evidence="2" key="1">
    <citation type="submission" date="2025-08" db="UniProtKB">
        <authorList>
            <consortium name="Ensembl"/>
        </authorList>
    </citation>
    <scope>IDENTIFICATION</scope>
</reference>
<evidence type="ECO:0000256" key="1">
    <source>
        <dbReference type="SAM" id="MobiDB-lite"/>
    </source>
</evidence>
<dbReference type="GeneTree" id="ENSGT00860000135574"/>
<keyword evidence="3" id="KW-1185">Reference proteome</keyword>
<evidence type="ECO:0000313" key="2">
    <source>
        <dbReference type="Ensembl" id="ENSMMMP00000003139.1"/>
    </source>
</evidence>
<accession>A0A8C5YTV3</accession>
<feature type="compositionally biased region" description="Basic and acidic residues" evidence="1">
    <location>
        <begin position="93"/>
        <end position="122"/>
    </location>
</feature>
<dbReference type="Proteomes" id="UP000694407">
    <property type="component" value="Unplaced"/>
</dbReference>
<dbReference type="AlphaFoldDB" id="A0A8C5YTV3"/>
<dbReference type="Ensembl" id="ENSMMMT00000003539.1">
    <property type="protein sequence ID" value="ENSMMMP00000003139.1"/>
    <property type="gene ID" value="ENSMMMG00000002871.1"/>
</dbReference>
<protein>
    <submittedName>
        <fullName evidence="2">Uncharacterized protein</fullName>
    </submittedName>
</protein>
<proteinExistence type="predicted"/>
<sequence>AERNLKRALLSLRNLHCYLANNGSLGDCRAVRMNRLSAGCVRVSAWGPGPKAPFSACHNKPAQGLVFTGSPAILYYSTLHNKKHLLISADQRPPLKQEKRGEREKERERERGRRRDWGEKKIEKPWTDLSKARATIGYFPPVAKVYLTQQSF</sequence>